<proteinExistence type="predicted"/>
<organism evidence="1 2">
    <name type="scientific">Brucella rhizosphaerae</name>
    <dbReference type="NCBI Taxonomy" id="571254"/>
    <lineage>
        <taxon>Bacteria</taxon>
        <taxon>Pseudomonadati</taxon>
        <taxon>Pseudomonadota</taxon>
        <taxon>Alphaproteobacteria</taxon>
        <taxon>Hyphomicrobiales</taxon>
        <taxon>Brucellaceae</taxon>
        <taxon>Brucella/Ochrobactrum group</taxon>
        <taxon>Brucella</taxon>
    </lineage>
</organism>
<dbReference type="Proteomes" id="UP000216345">
    <property type="component" value="Unassembled WGS sequence"/>
</dbReference>
<reference evidence="1 2" key="1">
    <citation type="submission" date="2017-07" db="EMBL/GenBank/DDBJ databases">
        <title>Phylogenetic study on the rhizospheric bacterium Ochrobactrum sp. A44.</title>
        <authorList>
            <person name="Krzyzanowska D.M."/>
            <person name="Ossowicki A."/>
            <person name="Rajewska M."/>
            <person name="Maciag T."/>
            <person name="Kaczynski Z."/>
            <person name="Czerwicka M."/>
            <person name="Jafra S."/>
        </authorList>
    </citation>
    <scope>NUCLEOTIDE SEQUENCE [LARGE SCALE GENOMIC DNA]</scope>
    <source>
        <strain evidence="1 2">PR17</strain>
    </source>
</reference>
<evidence type="ECO:0000313" key="2">
    <source>
        <dbReference type="Proteomes" id="UP000216345"/>
    </source>
</evidence>
<sequence length="45" mass="4937">MQAAEIARLMRADNLCGKCLFSQVWLTEHAHFSGAIVKIAEAAFS</sequence>
<accession>A0A256FLV3</accession>
<gene>
    <name evidence="1" type="ORF">CEV32_4538</name>
</gene>
<comment type="caution">
    <text evidence="1">The sequence shown here is derived from an EMBL/GenBank/DDBJ whole genome shotgun (WGS) entry which is preliminary data.</text>
</comment>
<dbReference type="EMBL" id="NNRK01000024">
    <property type="protein sequence ID" value="OYR15825.1"/>
    <property type="molecule type" value="Genomic_DNA"/>
</dbReference>
<keyword evidence="2" id="KW-1185">Reference proteome</keyword>
<name>A0A256FLV3_9HYPH</name>
<dbReference type="AlphaFoldDB" id="A0A256FLV3"/>
<evidence type="ECO:0000313" key="1">
    <source>
        <dbReference type="EMBL" id="OYR15825.1"/>
    </source>
</evidence>
<protein>
    <submittedName>
        <fullName evidence="1">Uncharacterized protein</fullName>
    </submittedName>
</protein>